<dbReference type="Gene3D" id="3.10.10.10">
    <property type="entry name" value="HIV Type 1 Reverse Transcriptase, subunit A, domain 1"/>
    <property type="match status" value="1"/>
</dbReference>
<evidence type="ECO:0000256" key="5">
    <source>
        <dbReference type="ARBA" id="ARBA00022759"/>
    </source>
</evidence>
<dbReference type="InterPro" id="IPR043128">
    <property type="entry name" value="Rev_trsase/Diguanyl_cyclase"/>
</dbReference>
<dbReference type="SUPFAM" id="SSF50630">
    <property type="entry name" value="Acid proteases"/>
    <property type="match status" value="1"/>
</dbReference>
<evidence type="ECO:0000313" key="11">
    <source>
        <dbReference type="Proteomes" id="UP001314205"/>
    </source>
</evidence>
<keyword evidence="5" id="KW-0255">Endonuclease</keyword>
<feature type="region of interest" description="Disordered" evidence="8">
    <location>
        <begin position="169"/>
        <end position="230"/>
    </location>
</feature>
<accession>A0AAV1LKI5</accession>
<evidence type="ECO:0000256" key="2">
    <source>
        <dbReference type="ARBA" id="ARBA00022679"/>
    </source>
</evidence>
<evidence type="ECO:0000259" key="9">
    <source>
        <dbReference type="PROSITE" id="PS50994"/>
    </source>
</evidence>
<comment type="caution">
    <text evidence="10">The sequence shown here is derived from an EMBL/GenBank/DDBJ whole genome shotgun (WGS) entry which is preliminary data.</text>
</comment>
<evidence type="ECO:0000256" key="8">
    <source>
        <dbReference type="SAM" id="MobiDB-lite"/>
    </source>
</evidence>
<evidence type="ECO:0000256" key="6">
    <source>
        <dbReference type="ARBA" id="ARBA00022918"/>
    </source>
</evidence>
<dbReference type="Pfam" id="PF17919">
    <property type="entry name" value="RT_RNaseH_2"/>
    <property type="match status" value="1"/>
</dbReference>
<organism evidence="10 11">
    <name type="scientific">Parnassius mnemosyne</name>
    <name type="common">clouded apollo</name>
    <dbReference type="NCBI Taxonomy" id="213953"/>
    <lineage>
        <taxon>Eukaryota</taxon>
        <taxon>Metazoa</taxon>
        <taxon>Ecdysozoa</taxon>
        <taxon>Arthropoda</taxon>
        <taxon>Hexapoda</taxon>
        <taxon>Insecta</taxon>
        <taxon>Pterygota</taxon>
        <taxon>Neoptera</taxon>
        <taxon>Endopterygota</taxon>
        <taxon>Lepidoptera</taxon>
        <taxon>Glossata</taxon>
        <taxon>Ditrysia</taxon>
        <taxon>Papilionoidea</taxon>
        <taxon>Papilionidae</taxon>
        <taxon>Parnassiinae</taxon>
        <taxon>Parnassini</taxon>
        <taxon>Parnassius</taxon>
        <taxon>Driopa</taxon>
    </lineage>
</organism>
<sequence length="1209" mass="137043">MPIGKLEPFDLASKQWPAYIRRVQQFILLNEIKSELRVPMLITVVGEATYSLMCDLCSPADPEDKTFEELVSLVSSHLEPQRSEIAERHVFRLRRQLGGESLAEYLQNLKHLASTCNFGVTLEENLRDQFVSGLASEAMRSRIFAERNIRYKEAVELAFALEAAERHAEVSGATAPASTSGVRSSSLERGEGLHQAGERRGRRDLRSVSRGGTMETRRSQRSSGPCWRCGKPHRADKCRFAQYNCDKCGRRGHLKVMCKEVRDGRQSSGPQHYVSDVSSEGEDFFNIQLKAKGNESYKLTLKVDGQPLVFEVDTGSRISTISERFYLCHFPYKSLIKDNVRLHSYVGSRIESLGFISVNVALGEVRKKNCSLYVIRNGGCPLIGRQWIRALEINQINISVNEILDDSFVSRLISEFPEVFTDKLGTCTESVQLQLSDEQNVYVRARPVPLALRSRVEQELRRLEAEGTIFKVDHSEYGTPIVPVIKENGDIRICGDYKITINPKLKREFYPLPRIEELFAKLSGGEEFSKIDLKNSYQQLLLTEDSRRYTAITTHLGTFVYRRTPFGLSCVPEKFQKIMEETLSGIPGTVVFLDDVCVTGATRNKHLSNLRAVLERLRTMGFTVKSEKCKFLQKSVKYLGFIIDKQGLHPDPKKMEAISNAPTPLNVTQLKSFLGLLNYYGKFIPNLSTILHPLHLLLNKGVNWKWTSKCEQAFREAKRALLGEKVLAHYEEGRPLVLSVDSSAYGLGAVLAHVYPDGTERPVSCVSRTLNASEKNYSQLDKEALAIFFGITKHHQYVFGRRFVLRTDHQPLSYIFGKRGGIPQTAASRLQRWAARLAAYDFSVEFVRSAANGPADALSRLPLPTERHQSAVTSYINLLEDTIPVNFKDISIETKKDTVLSRITGYVMFGWPFSTKCDDEKPYFDRKQEMLLDLGCLIYKYRVVIPPSLRERVLLEIHEGHLGMNKMKNLARNYIYWPGIDQDIENLCRNCQACCSVRDSPPRAVLHPWEFPLNPWQRLHADFAEYVGKKYLIVIDAHSKWIEVVPMGRTDAKETIAAFRSMFARFGLPSQLVTDNGPPFMSIDFKNYCKKNCIRHVSSAPYRPQAAENAVKTIKKVIKRAVFEGEDILQAINRFLFQYRNCEHATTAVSPAVALLGRRLRSRLDALRPNTAEVVRRAQYQQVANSGGSDRNIAIGDRVLTRNYTPKGG</sequence>
<reference evidence="10 11" key="1">
    <citation type="submission" date="2023-11" db="EMBL/GenBank/DDBJ databases">
        <authorList>
            <person name="Hedman E."/>
            <person name="Englund M."/>
            <person name="Stromberg M."/>
            <person name="Nyberg Akerstrom W."/>
            <person name="Nylinder S."/>
            <person name="Jareborg N."/>
            <person name="Kallberg Y."/>
            <person name="Kronander E."/>
        </authorList>
    </citation>
    <scope>NUCLEOTIDE SEQUENCE [LARGE SCALE GENOMIC DNA]</scope>
</reference>
<dbReference type="GO" id="GO:0015074">
    <property type="term" value="P:DNA integration"/>
    <property type="evidence" value="ECO:0007669"/>
    <property type="project" value="InterPro"/>
</dbReference>
<keyword evidence="3" id="KW-0548">Nucleotidyltransferase</keyword>
<feature type="compositionally biased region" description="Basic and acidic residues" evidence="8">
    <location>
        <begin position="186"/>
        <end position="207"/>
    </location>
</feature>
<dbReference type="InterPro" id="IPR041588">
    <property type="entry name" value="Integrase_H2C2"/>
</dbReference>
<dbReference type="EMBL" id="CAVLGL010000093">
    <property type="protein sequence ID" value="CAK1595928.1"/>
    <property type="molecule type" value="Genomic_DNA"/>
</dbReference>
<dbReference type="InterPro" id="IPR050951">
    <property type="entry name" value="Retrovirus_Pol_polyprotein"/>
</dbReference>
<gene>
    <name evidence="10" type="ORF">PARMNEM_LOCUS15343</name>
</gene>
<dbReference type="GO" id="GO:0004519">
    <property type="term" value="F:endonuclease activity"/>
    <property type="evidence" value="ECO:0007669"/>
    <property type="project" value="UniProtKB-KW"/>
</dbReference>
<evidence type="ECO:0000313" key="10">
    <source>
        <dbReference type="EMBL" id="CAK1595928.1"/>
    </source>
</evidence>
<dbReference type="InterPro" id="IPR001584">
    <property type="entry name" value="Integrase_cat-core"/>
</dbReference>
<feature type="domain" description="Integrase catalytic" evidence="9">
    <location>
        <begin position="1011"/>
        <end position="1159"/>
    </location>
</feature>
<evidence type="ECO:0000256" key="4">
    <source>
        <dbReference type="ARBA" id="ARBA00022722"/>
    </source>
</evidence>
<dbReference type="GO" id="GO:0008270">
    <property type="term" value="F:zinc ion binding"/>
    <property type="evidence" value="ECO:0007669"/>
    <property type="project" value="InterPro"/>
</dbReference>
<keyword evidence="6" id="KW-0695">RNA-directed DNA polymerase</keyword>
<dbReference type="PROSITE" id="PS50994">
    <property type="entry name" value="INTEGRASE"/>
    <property type="match status" value="1"/>
</dbReference>
<dbReference type="InterPro" id="IPR012337">
    <property type="entry name" value="RNaseH-like_sf"/>
</dbReference>
<keyword evidence="4" id="KW-0540">Nuclease</keyword>
<dbReference type="FunFam" id="3.30.420.10:FF:000063">
    <property type="entry name" value="Retrovirus-related Pol polyprotein from transposon 297-like Protein"/>
    <property type="match status" value="1"/>
</dbReference>
<dbReference type="FunFam" id="1.10.340.70:FF:000003">
    <property type="entry name" value="Protein CBG25708"/>
    <property type="match status" value="1"/>
</dbReference>
<dbReference type="GO" id="GO:0003964">
    <property type="term" value="F:RNA-directed DNA polymerase activity"/>
    <property type="evidence" value="ECO:0007669"/>
    <property type="project" value="UniProtKB-KW"/>
</dbReference>
<dbReference type="Pfam" id="PF00665">
    <property type="entry name" value="rve"/>
    <property type="match status" value="1"/>
</dbReference>
<dbReference type="PANTHER" id="PTHR37984">
    <property type="entry name" value="PROTEIN CBG26694"/>
    <property type="match status" value="1"/>
</dbReference>
<evidence type="ECO:0000256" key="7">
    <source>
        <dbReference type="ARBA" id="ARBA00023268"/>
    </source>
</evidence>
<dbReference type="Gene3D" id="3.30.420.10">
    <property type="entry name" value="Ribonuclease H-like superfamily/Ribonuclease H"/>
    <property type="match status" value="1"/>
</dbReference>
<keyword evidence="7" id="KW-0511">Multifunctional enzyme</keyword>
<dbReference type="InterPro" id="IPR001878">
    <property type="entry name" value="Znf_CCHC"/>
</dbReference>
<dbReference type="Pfam" id="PF17921">
    <property type="entry name" value="Integrase_H2C2"/>
    <property type="match status" value="1"/>
</dbReference>
<dbReference type="SUPFAM" id="SSF56672">
    <property type="entry name" value="DNA/RNA polymerases"/>
    <property type="match status" value="1"/>
</dbReference>
<dbReference type="InterPro" id="IPR036397">
    <property type="entry name" value="RNaseH_sf"/>
</dbReference>
<dbReference type="Gene3D" id="2.40.70.10">
    <property type="entry name" value="Acid Proteases"/>
    <property type="match status" value="1"/>
</dbReference>
<dbReference type="InterPro" id="IPR000477">
    <property type="entry name" value="RT_dom"/>
</dbReference>
<proteinExistence type="predicted"/>
<dbReference type="AlphaFoldDB" id="A0AAV1LKI5"/>
<dbReference type="InterPro" id="IPR041577">
    <property type="entry name" value="RT_RNaseH_2"/>
</dbReference>
<name>A0AAV1LKI5_9NEOP</name>
<dbReference type="FunFam" id="3.30.70.270:FF:000026">
    <property type="entry name" value="Transposon Ty3-G Gag-Pol polyprotein"/>
    <property type="match status" value="1"/>
</dbReference>
<dbReference type="PANTHER" id="PTHR37984:SF5">
    <property type="entry name" value="PROTEIN NYNRIN-LIKE"/>
    <property type="match status" value="1"/>
</dbReference>
<feature type="compositionally biased region" description="Polar residues" evidence="8">
    <location>
        <begin position="176"/>
        <end position="185"/>
    </location>
</feature>
<dbReference type="Gene3D" id="1.10.340.70">
    <property type="match status" value="1"/>
</dbReference>
<evidence type="ECO:0000256" key="3">
    <source>
        <dbReference type="ARBA" id="ARBA00022695"/>
    </source>
</evidence>
<dbReference type="Pfam" id="PF00078">
    <property type="entry name" value="RVT_1"/>
    <property type="match status" value="1"/>
</dbReference>
<dbReference type="FunFam" id="3.10.20.370:FF:000001">
    <property type="entry name" value="Retrovirus-related Pol polyprotein from transposon 17.6-like protein"/>
    <property type="match status" value="1"/>
</dbReference>
<keyword evidence="5" id="KW-0378">Hydrolase</keyword>
<keyword evidence="11" id="KW-1185">Reference proteome</keyword>
<dbReference type="CDD" id="cd01647">
    <property type="entry name" value="RT_LTR"/>
    <property type="match status" value="1"/>
</dbReference>
<dbReference type="GO" id="GO:0003676">
    <property type="term" value="F:nucleic acid binding"/>
    <property type="evidence" value="ECO:0007669"/>
    <property type="project" value="InterPro"/>
</dbReference>
<keyword evidence="2" id="KW-0808">Transferase</keyword>
<dbReference type="EC" id="2.7.7.49" evidence="1"/>
<dbReference type="Gene3D" id="3.30.70.270">
    <property type="match status" value="2"/>
</dbReference>
<dbReference type="InterPro" id="IPR021109">
    <property type="entry name" value="Peptidase_aspartic_dom_sf"/>
</dbReference>
<dbReference type="SMART" id="SM00343">
    <property type="entry name" value="ZnF_C2HC"/>
    <property type="match status" value="2"/>
</dbReference>
<protein>
    <recommendedName>
        <fullName evidence="1">RNA-directed DNA polymerase</fullName>
        <ecNumber evidence="1">2.7.7.49</ecNumber>
    </recommendedName>
</protein>
<dbReference type="InterPro" id="IPR043502">
    <property type="entry name" value="DNA/RNA_pol_sf"/>
</dbReference>
<dbReference type="GO" id="GO:0042575">
    <property type="term" value="C:DNA polymerase complex"/>
    <property type="evidence" value="ECO:0007669"/>
    <property type="project" value="UniProtKB-ARBA"/>
</dbReference>
<dbReference type="SUPFAM" id="SSF53098">
    <property type="entry name" value="Ribonuclease H-like"/>
    <property type="match status" value="1"/>
</dbReference>
<evidence type="ECO:0000256" key="1">
    <source>
        <dbReference type="ARBA" id="ARBA00012493"/>
    </source>
</evidence>
<dbReference type="Proteomes" id="UP001314205">
    <property type="component" value="Unassembled WGS sequence"/>
</dbReference>
<dbReference type="CDD" id="cd09274">
    <property type="entry name" value="RNase_HI_RT_Ty3"/>
    <property type="match status" value="1"/>
</dbReference>